<dbReference type="OrthoDB" id="984003at2759"/>
<reference evidence="4 5" key="1">
    <citation type="journal article" date="2021" name="Plant Biotechnol. J.">
        <title>Multi-omics assisted identification of the key and species-specific regulatory components of drought-tolerant mechanisms in Gossypium stocksii.</title>
        <authorList>
            <person name="Yu D."/>
            <person name="Ke L."/>
            <person name="Zhang D."/>
            <person name="Wu Y."/>
            <person name="Sun Y."/>
            <person name="Mei J."/>
            <person name="Sun J."/>
            <person name="Sun Y."/>
        </authorList>
    </citation>
    <scope>NUCLEOTIDE SEQUENCE [LARGE SCALE GENOMIC DNA]</scope>
    <source>
        <strain evidence="5">cv. E1</strain>
        <tissue evidence="4">Leaf</tissue>
    </source>
</reference>
<dbReference type="PANTHER" id="PTHR32401:SF49">
    <property type="entry name" value="OS10G0129200 PROTEIN"/>
    <property type="match status" value="1"/>
</dbReference>
<gene>
    <name evidence="4" type="ORF">J1N35_042064</name>
</gene>
<keyword evidence="5" id="KW-1185">Reference proteome</keyword>
<dbReference type="Gene3D" id="2.60.120.200">
    <property type="match status" value="1"/>
</dbReference>
<dbReference type="EMBL" id="JAIQCV010000012">
    <property type="protein sequence ID" value="KAH1040321.1"/>
    <property type="molecule type" value="Genomic_DNA"/>
</dbReference>
<dbReference type="SUPFAM" id="SSF49899">
    <property type="entry name" value="Concanavalin A-like lectins/glucanases"/>
    <property type="match status" value="1"/>
</dbReference>
<keyword evidence="2" id="KW-0430">Lectin</keyword>
<accession>A0A9D3UGW5</accession>
<dbReference type="PANTHER" id="PTHR32401">
    <property type="entry name" value="CONCANAVALIN A-LIKE LECTIN FAMILY PROTEIN"/>
    <property type="match status" value="1"/>
</dbReference>
<dbReference type="AlphaFoldDB" id="A0A9D3UGW5"/>
<dbReference type="InterPro" id="IPR016363">
    <property type="entry name" value="L-lectin"/>
</dbReference>
<evidence type="ECO:0000313" key="4">
    <source>
        <dbReference type="EMBL" id="KAH1040321.1"/>
    </source>
</evidence>
<dbReference type="InterPro" id="IPR019825">
    <property type="entry name" value="Lectin_legB_Mn/Ca_BS"/>
</dbReference>
<dbReference type="InterPro" id="IPR001220">
    <property type="entry name" value="Legume_lectin_dom"/>
</dbReference>
<evidence type="ECO:0000313" key="5">
    <source>
        <dbReference type="Proteomes" id="UP000828251"/>
    </source>
</evidence>
<dbReference type="Pfam" id="PF00139">
    <property type="entry name" value="Lectin_legB"/>
    <property type="match status" value="1"/>
</dbReference>
<organism evidence="4 5">
    <name type="scientific">Gossypium stocksii</name>
    <dbReference type="NCBI Taxonomy" id="47602"/>
    <lineage>
        <taxon>Eukaryota</taxon>
        <taxon>Viridiplantae</taxon>
        <taxon>Streptophyta</taxon>
        <taxon>Embryophyta</taxon>
        <taxon>Tracheophyta</taxon>
        <taxon>Spermatophyta</taxon>
        <taxon>Magnoliopsida</taxon>
        <taxon>eudicotyledons</taxon>
        <taxon>Gunneridae</taxon>
        <taxon>Pentapetalae</taxon>
        <taxon>rosids</taxon>
        <taxon>malvids</taxon>
        <taxon>Malvales</taxon>
        <taxon>Malvaceae</taxon>
        <taxon>Malvoideae</taxon>
        <taxon>Gossypium</taxon>
    </lineage>
</organism>
<evidence type="ECO:0000256" key="1">
    <source>
        <dbReference type="ARBA" id="ARBA00007606"/>
    </source>
</evidence>
<dbReference type="PROSITE" id="PS00307">
    <property type="entry name" value="LECTIN_LEGUME_BETA"/>
    <property type="match status" value="1"/>
</dbReference>
<comment type="caution">
    <text evidence="4">The sequence shown here is derived from an EMBL/GenBank/DDBJ whole genome shotgun (WGS) entry which is preliminary data.</text>
</comment>
<dbReference type="GO" id="GO:0030246">
    <property type="term" value="F:carbohydrate binding"/>
    <property type="evidence" value="ECO:0007669"/>
    <property type="project" value="UniProtKB-KW"/>
</dbReference>
<evidence type="ECO:0000259" key="3">
    <source>
        <dbReference type="Pfam" id="PF00139"/>
    </source>
</evidence>
<dbReference type="InterPro" id="IPR050258">
    <property type="entry name" value="Leguminous_Lectin"/>
</dbReference>
<dbReference type="InterPro" id="IPR013320">
    <property type="entry name" value="ConA-like_dom_sf"/>
</dbReference>
<protein>
    <recommendedName>
        <fullName evidence="3">Legume lectin domain-containing protein</fullName>
    </recommendedName>
</protein>
<dbReference type="PIRSF" id="PIRSF002690">
    <property type="entry name" value="L-type_lectin_plant"/>
    <property type="match status" value="1"/>
</dbReference>
<dbReference type="CDD" id="cd06899">
    <property type="entry name" value="lectin_legume_LecRK_Arcelin_ConA"/>
    <property type="match status" value="1"/>
</dbReference>
<evidence type="ECO:0000256" key="2">
    <source>
        <dbReference type="ARBA" id="ARBA00022734"/>
    </source>
</evidence>
<feature type="domain" description="Legume lectin" evidence="3">
    <location>
        <begin position="48"/>
        <end position="259"/>
    </location>
</feature>
<comment type="similarity">
    <text evidence="1">Belongs to the leguminous lectin family.</text>
</comment>
<proteinExistence type="inferred from homology"/>
<sequence>MKKAQKAENMYIKSRKPEFLFILLFLYTLPMRLLVHFTMAAAIDDGNIHFNLTDFTPNMRYIEFEADTTASGGQIQLTTNQRNKALNGSVGRATYYQPMHLWDNSSGKPRLTDFTTHFSFSIDSLNKSAGDRGDGFAFFLAPDGSKIPPQSGGGCLGLQSCDSDGNSKFVAVEFDTYPNVWDPLGSDHVAIDLNSIKTSFYPVQWTWSGIERGGKVDAFITYNSSTKNLSVLLLGAEDFNRLNSSNLSAILDLSQYLPEWF</sequence>
<name>A0A9D3UGW5_9ROSI</name>
<dbReference type="Proteomes" id="UP000828251">
    <property type="component" value="Unassembled WGS sequence"/>
</dbReference>